<protein>
    <recommendedName>
        <fullName evidence="1">DUF6589 domain-containing protein</fullName>
    </recommendedName>
</protein>
<keyword evidence="3" id="KW-1185">Reference proteome</keyword>
<evidence type="ECO:0000313" key="3">
    <source>
        <dbReference type="Proteomes" id="UP000077684"/>
    </source>
</evidence>
<name>A0A8X7SWL1_9BASI</name>
<sequence length="767" mass="85650">MSTSSSTQQRHADKIDHVFQGLKSQNLSFGRFVQGVLNSKNSEIKAVVTKWLRLSNSIEESIGGVEDSARKFGPEDVLDALVAEVNNRSDSAGVKRLNQALMAHARPLMVQEVEHLCANGGQWLRVPSTNVVECSRLHQSLSPLADFYRNKLPSLFQFLSMLIGKTQDKQEGDAVHQDDVAQQEEAPGALSEEEKIILPCISSILFARNRLLNRFQMLVGVLLAVSDTPDMVKGFLHHCGMTVSQPTIRSTLESISDMAVPNAKELFADKNRIKVFLFDNINIYMRRAALRLTDFNTAAALTMRTIYTLSSASLPSDFNEGHIRQLRDADRALLTVEDIVPDGDFLEQAGIIHIAQSLMGCAQFQPRQQSAVLRRLEELRRLHTIDVLEPEVTTFVSLKLLREDEGTLEGIKTVFTDTLQELGLDATMEPLLVAGDLLSVRNTLAVQDAGKFEDEGSVHRLDKVWPISGPWHMLQSWLYLIFKTHFAASKSGKDGCLYRVREILRRGRTALREDKPLFNEGWEFGQEVWEGRLQAMLEAAQLVNRRGAPGEFEGADHYQETLNKEVQRADTSRSSHHVLDRLEDRLSAVAEQARVVKESIAKGWNVPLFHRNKTTKADQIDIAQIKRVSVDTHLFTIVAGRTIGPSSRAEEGGATARKETAKAAARKDAEHEVGSFQLADPLMRGYVKLRKGALGKWQGRNSGMEIRQLLLETLAEDDEADYDALTSGADDGQAAAAGSRVVERYRRDRGAVRMEELWEESNGVHDE</sequence>
<organism evidence="2 3">
    <name type="scientific">Tilletia controversa</name>
    <name type="common">dwarf bunt fungus</name>
    <dbReference type="NCBI Taxonomy" id="13291"/>
    <lineage>
        <taxon>Eukaryota</taxon>
        <taxon>Fungi</taxon>
        <taxon>Dikarya</taxon>
        <taxon>Basidiomycota</taxon>
        <taxon>Ustilaginomycotina</taxon>
        <taxon>Exobasidiomycetes</taxon>
        <taxon>Tilletiales</taxon>
        <taxon>Tilletiaceae</taxon>
        <taxon>Tilletia</taxon>
    </lineage>
</organism>
<dbReference type="EMBL" id="LWDE02000479">
    <property type="protein sequence ID" value="KAE8247350.1"/>
    <property type="molecule type" value="Genomic_DNA"/>
</dbReference>
<comment type="caution">
    <text evidence="2">The sequence shown here is derived from an EMBL/GenBank/DDBJ whole genome shotgun (WGS) entry which is preliminary data.</text>
</comment>
<reference evidence="2" key="2">
    <citation type="journal article" date="2019" name="IMA Fungus">
        <title>Genome sequencing and comparison of five Tilletia species to identify candidate genes for the detection of regulated species infecting wheat.</title>
        <authorList>
            <person name="Nguyen H.D.T."/>
            <person name="Sultana T."/>
            <person name="Kesanakurti P."/>
            <person name="Hambleton S."/>
        </authorList>
    </citation>
    <scope>NUCLEOTIDE SEQUENCE</scope>
    <source>
        <strain evidence="2">DAOMC 236426</strain>
    </source>
</reference>
<dbReference type="AlphaFoldDB" id="A0A8X7SWL1"/>
<accession>A0A8X7SWL1</accession>
<dbReference type="InterPro" id="IPR046496">
    <property type="entry name" value="DUF6589"/>
</dbReference>
<gene>
    <name evidence="2" type="ORF">A4X06_0g4523</name>
</gene>
<evidence type="ECO:0000313" key="2">
    <source>
        <dbReference type="EMBL" id="KAE8247350.1"/>
    </source>
</evidence>
<dbReference type="Pfam" id="PF20231">
    <property type="entry name" value="DUF6589"/>
    <property type="match status" value="1"/>
</dbReference>
<reference evidence="2" key="1">
    <citation type="submission" date="2016-04" db="EMBL/GenBank/DDBJ databases">
        <authorList>
            <person name="Nguyen H.D."/>
            <person name="Samba Siva P."/>
            <person name="Cullis J."/>
            <person name="Levesque C.A."/>
            <person name="Hambleton S."/>
        </authorList>
    </citation>
    <scope>NUCLEOTIDE SEQUENCE</scope>
    <source>
        <strain evidence="2">DAOMC 236426</strain>
    </source>
</reference>
<proteinExistence type="predicted"/>
<dbReference type="Proteomes" id="UP000077684">
    <property type="component" value="Unassembled WGS sequence"/>
</dbReference>
<feature type="domain" description="DUF6589" evidence="1">
    <location>
        <begin position="333"/>
        <end position="537"/>
    </location>
</feature>
<evidence type="ECO:0000259" key="1">
    <source>
        <dbReference type="Pfam" id="PF20231"/>
    </source>
</evidence>